<evidence type="ECO:0000313" key="2">
    <source>
        <dbReference type="EMBL" id="CAG5098412.1"/>
    </source>
</evidence>
<dbReference type="Proteomes" id="UP001158576">
    <property type="component" value="Chromosome XSR"/>
</dbReference>
<keyword evidence="3" id="KW-1185">Reference proteome</keyword>
<gene>
    <name evidence="2" type="ORF">OKIOD_LOCUS7203</name>
</gene>
<feature type="region of interest" description="Disordered" evidence="1">
    <location>
        <begin position="69"/>
        <end position="91"/>
    </location>
</feature>
<name>A0ABN7SDJ3_OIKDI</name>
<evidence type="ECO:0000256" key="1">
    <source>
        <dbReference type="SAM" id="MobiDB-lite"/>
    </source>
</evidence>
<sequence length="255" mass="27915">MKFSTAILIALANGKDLRGKDARELLQEAQHRIRQIEETAPQITIGEPDLPPKPDVILTMVGEPEVRYPENMPPPPPPPVDGENSEGVKEPPMPPMPALPVYNAVYFGVKDCSLDSSVQSELCDAANPSQFALRRPVQGKDSICTCHDPFTGQMTRWNRPCSESCPSEAGKTCKEKRDADLRMLEDAQNNGHYIADFTPTECNDEDEALFSEKSWMWTGDCFCHSPATGVVMGGPVTCSFDCPTVQQGALAFPSS</sequence>
<organism evidence="2 3">
    <name type="scientific">Oikopleura dioica</name>
    <name type="common">Tunicate</name>
    <dbReference type="NCBI Taxonomy" id="34765"/>
    <lineage>
        <taxon>Eukaryota</taxon>
        <taxon>Metazoa</taxon>
        <taxon>Chordata</taxon>
        <taxon>Tunicata</taxon>
        <taxon>Appendicularia</taxon>
        <taxon>Copelata</taxon>
        <taxon>Oikopleuridae</taxon>
        <taxon>Oikopleura</taxon>
    </lineage>
</organism>
<feature type="compositionally biased region" description="Pro residues" evidence="1">
    <location>
        <begin position="71"/>
        <end position="80"/>
    </location>
</feature>
<protein>
    <submittedName>
        <fullName evidence="2">Oidioi.mRNA.OKI2018_I69.XSR.g15645.t1.cds</fullName>
    </submittedName>
</protein>
<accession>A0ABN7SDJ3</accession>
<proteinExistence type="predicted"/>
<reference evidence="2 3" key="1">
    <citation type="submission" date="2021-04" db="EMBL/GenBank/DDBJ databases">
        <authorList>
            <person name="Bliznina A."/>
        </authorList>
    </citation>
    <scope>NUCLEOTIDE SEQUENCE [LARGE SCALE GENOMIC DNA]</scope>
</reference>
<evidence type="ECO:0000313" key="3">
    <source>
        <dbReference type="Proteomes" id="UP001158576"/>
    </source>
</evidence>
<dbReference type="EMBL" id="OU015569">
    <property type="protein sequence ID" value="CAG5098412.1"/>
    <property type="molecule type" value="Genomic_DNA"/>
</dbReference>